<dbReference type="InterPro" id="IPR050644">
    <property type="entry name" value="PG_Glycine_Bridge_Synth"/>
</dbReference>
<dbReference type="RefSeq" id="WP_344904463.1">
    <property type="nucleotide sequence ID" value="NZ_BAAAYO010000002.1"/>
</dbReference>
<keyword evidence="7" id="KW-0961">Cell wall biogenesis/degradation</keyword>
<sequence length="365" mass="42631">MSFEILAMADKEAWERYILLLPNADVYFTWGYCKIYEDNGEGLARMFVYSDQDGIICYPFLLRKINDLPIIRGIGIEEDCYDISTPYGYGGPLSNVTDSTVRKRLFASFSDAFGQYCRSNNIVTEFVRFHPIIKNYLDYEDVGPVFLRNTISIDLFGTDQEIMQRFSGENRNRIRKAKKEGLQFVCSDETNLDHFIRLYYSTMDRNNANSYYYFSDNFFLNTVELLSGHVKLFEVRLNDQVLVSSLFMYYNKYAHYHFMGANKEYLRLAPVNLLISEAAMWAKEQGCQYLHLGGGYIDKDSLYRFKRTFNEETALDYYVGKKVHRADIYNDILTRLSIDAKAEYFPAYRNPSLQRSHLLNTTTGT</sequence>
<evidence type="ECO:0000259" key="12">
    <source>
        <dbReference type="Pfam" id="PF13480"/>
    </source>
</evidence>
<reference evidence="13 14" key="1">
    <citation type="submission" date="2024-09" db="EMBL/GenBank/DDBJ databases">
        <authorList>
            <person name="Sun Q."/>
            <person name="Mori K."/>
        </authorList>
    </citation>
    <scope>NUCLEOTIDE SEQUENCE [LARGE SCALE GENOMIC DNA]</scope>
    <source>
        <strain evidence="13 14">JCM 12520</strain>
    </source>
</reference>
<dbReference type="PROSITE" id="PS51191">
    <property type="entry name" value="FEMABX"/>
    <property type="match status" value="1"/>
</dbReference>
<keyword evidence="3" id="KW-0808">Transferase</keyword>
<evidence type="ECO:0000256" key="11">
    <source>
        <dbReference type="ARBA" id="ARBA00048654"/>
    </source>
</evidence>
<keyword evidence="5" id="KW-0573">Peptidoglycan synthesis</keyword>
<feature type="domain" description="BioF2-like acetyltransferase" evidence="12">
    <location>
        <begin position="171"/>
        <end position="296"/>
    </location>
</feature>
<dbReference type="Gene3D" id="3.40.630.30">
    <property type="match status" value="1"/>
</dbReference>
<comment type="caution">
    <text evidence="13">The sequence shown here is derived from an EMBL/GenBank/DDBJ whole genome shotgun (WGS) entry which is preliminary data.</text>
</comment>
<evidence type="ECO:0000256" key="9">
    <source>
        <dbReference type="ARBA" id="ARBA00040679"/>
    </source>
</evidence>
<name>A0ABV5W8D6_9BACL</name>
<keyword evidence="14" id="KW-1185">Reference proteome</keyword>
<dbReference type="Pfam" id="PF13480">
    <property type="entry name" value="Acetyltransf_6"/>
    <property type="match status" value="1"/>
</dbReference>
<evidence type="ECO:0000256" key="4">
    <source>
        <dbReference type="ARBA" id="ARBA00022960"/>
    </source>
</evidence>
<dbReference type="SUPFAM" id="SSF55729">
    <property type="entry name" value="Acyl-CoA N-acyltransferases (Nat)"/>
    <property type="match status" value="1"/>
</dbReference>
<comment type="subcellular location">
    <subcellularLocation>
        <location evidence="1">Cytoplasm</location>
    </subcellularLocation>
</comment>
<evidence type="ECO:0000256" key="10">
    <source>
        <dbReference type="ARBA" id="ARBA00042933"/>
    </source>
</evidence>
<evidence type="ECO:0000256" key="6">
    <source>
        <dbReference type="ARBA" id="ARBA00023315"/>
    </source>
</evidence>
<evidence type="ECO:0000256" key="8">
    <source>
        <dbReference type="ARBA" id="ARBA00039074"/>
    </source>
</evidence>
<keyword evidence="6" id="KW-0012">Acyltransferase</keyword>
<evidence type="ECO:0000256" key="5">
    <source>
        <dbReference type="ARBA" id="ARBA00022984"/>
    </source>
</evidence>
<dbReference type="EMBL" id="JBHMAG010000029">
    <property type="protein sequence ID" value="MFB9756844.1"/>
    <property type="molecule type" value="Genomic_DNA"/>
</dbReference>
<accession>A0ABV5W8D6</accession>
<dbReference type="EC" id="2.3.2.16" evidence="8"/>
<evidence type="ECO:0000256" key="2">
    <source>
        <dbReference type="ARBA" id="ARBA00009943"/>
    </source>
</evidence>
<gene>
    <name evidence="13" type="ORF">ACFFNY_35200</name>
</gene>
<comment type="catalytic activity">
    <reaction evidence="11">
        <text>beta-D-GlcNAc-(1-&gt;4)-Mur2Ac(oyl-L-Ala-D-isoglutaminyl-L-Lys-D-Ala-D-Ala)-di-trans,octa-cis-undecaprenyl diphosphate + glycyl-tRNA(Gly) = beta-D-GlcNAc-(1-&gt;4)-Mur2Ac(oyl-L-Ala-D-isoglutaminyl-L-Lys-(N(6)-Gly)-D-Ala-D-Ala)-di-trans,octa-cis-undecaprenyl diphosphate + tRNA(Gly) + H(+)</text>
        <dbReference type="Rhea" id="RHEA:30435"/>
        <dbReference type="Rhea" id="RHEA-COMP:9664"/>
        <dbReference type="Rhea" id="RHEA-COMP:9683"/>
        <dbReference type="ChEBI" id="CHEBI:15378"/>
        <dbReference type="ChEBI" id="CHEBI:62233"/>
        <dbReference type="ChEBI" id="CHEBI:62234"/>
        <dbReference type="ChEBI" id="CHEBI:78442"/>
        <dbReference type="ChEBI" id="CHEBI:78522"/>
        <dbReference type="EC" id="2.3.2.16"/>
    </reaction>
</comment>
<proteinExistence type="inferred from homology"/>
<evidence type="ECO:0000313" key="14">
    <source>
        <dbReference type="Proteomes" id="UP001589619"/>
    </source>
</evidence>
<organism evidence="13 14">
    <name type="scientific">Paenibacillus hodogayensis</name>
    <dbReference type="NCBI Taxonomy" id="279208"/>
    <lineage>
        <taxon>Bacteria</taxon>
        <taxon>Bacillati</taxon>
        <taxon>Bacillota</taxon>
        <taxon>Bacilli</taxon>
        <taxon>Bacillales</taxon>
        <taxon>Paenibacillaceae</taxon>
        <taxon>Paenibacillus</taxon>
    </lineage>
</organism>
<dbReference type="InterPro" id="IPR038740">
    <property type="entry name" value="BioF2-like_GNAT_dom"/>
</dbReference>
<dbReference type="PANTHER" id="PTHR36174">
    <property type="entry name" value="LIPID II:GLYCINE GLYCYLTRANSFERASE"/>
    <property type="match status" value="1"/>
</dbReference>
<keyword evidence="4" id="KW-0133">Cell shape</keyword>
<evidence type="ECO:0000256" key="3">
    <source>
        <dbReference type="ARBA" id="ARBA00022679"/>
    </source>
</evidence>
<dbReference type="PANTHER" id="PTHR36174:SF1">
    <property type="entry name" value="LIPID II:GLYCINE GLYCYLTRANSFERASE"/>
    <property type="match status" value="1"/>
</dbReference>
<dbReference type="InterPro" id="IPR003447">
    <property type="entry name" value="FEMABX"/>
</dbReference>
<evidence type="ECO:0000313" key="13">
    <source>
        <dbReference type="EMBL" id="MFB9756844.1"/>
    </source>
</evidence>
<dbReference type="Proteomes" id="UP001589619">
    <property type="component" value="Unassembled WGS sequence"/>
</dbReference>
<dbReference type="InterPro" id="IPR016181">
    <property type="entry name" value="Acyl_CoA_acyltransferase"/>
</dbReference>
<comment type="similarity">
    <text evidence="2">Belongs to the FemABX family.</text>
</comment>
<evidence type="ECO:0000256" key="7">
    <source>
        <dbReference type="ARBA" id="ARBA00023316"/>
    </source>
</evidence>
<protein>
    <recommendedName>
        <fullName evidence="9">Lipid II:glycine glycyltransferase</fullName>
        <ecNumber evidence="8">2.3.2.16</ecNumber>
    </recommendedName>
    <alternativeName>
        <fullName evidence="10">Factor essential for expression of methicillin resistance X</fullName>
    </alternativeName>
</protein>
<evidence type="ECO:0000256" key="1">
    <source>
        <dbReference type="ARBA" id="ARBA00004496"/>
    </source>
</evidence>